<dbReference type="Proteomes" id="UP001500842">
    <property type="component" value="Unassembled WGS sequence"/>
</dbReference>
<proteinExistence type="predicted"/>
<evidence type="ECO:0000313" key="1">
    <source>
        <dbReference type="EMBL" id="GAA1542583.1"/>
    </source>
</evidence>
<evidence type="ECO:0008006" key="3">
    <source>
        <dbReference type="Google" id="ProtNLM"/>
    </source>
</evidence>
<organism evidence="1 2">
    <name type="scientific">Nocardioides humi</name>
    <dbReference type="NCBI Taxonomy" id="449461"/>
    <lineage>
        <taxon>Bacteria</taxon>
        <taxon>Bacillati</taxon>
        <taxon>Actinomycetota</taxon>
        <taxon>Actinomycetes</taxon>
        <taxon>Propionibacteriales</taxon>
        <taxon>Nocardioidaceae</taxon>
        <taxon>Nocardioides</taxon>
    </lineage>
</organism>
<reference evidence="1 2" key="1">
    <citation type="journal article" date="2019" name="Int. J. Syst. Evol. Microbiol.">
        <title>The Global Catalogue of Microorganisms (GCM) 10K type strain sequencing project: providing services to taxonomists for standard genome sequencing and annotation.</title>
        <authorList>
            <consortium name="The Broad Institute Genomics Platform"/>
            <consortium name="The Broad Institute Genome Sequencing Center for Infectious Disease"/>
            <person name="Wu L."/>
            <person name="Ma J."/>
        </authorList>
    </citation>
    <scope>NUCLEOTIDE SEQUENCE [LARGE SCALE GENOMIC DNA]</scope>
    <source>
        <strain evidence="1 2">JCM 14942</strain>
    </source>
</reference>
<dbReference type="EMBL" id="BAAAOR010000039">
    <property type="protein sequence ID" value="GAA1542583.1"/>
    <property type="molecule type" value="Genomic_DNA"/>
</dbReference>
<keyword evidence="2" id="KW-1185">Reference proteome</keyword>
<name>A0ABN2BML9_9ACTN</name>
<gene>
    <name evidence="1" type="ORF">GCM10009788_51460</name>
</gene>
<sequence>MTTAQEVTVPEAPRLVMTDGAVDGLLEPTSVELVAGEVTIAVGRPGHGNVALALALAGRLRLTGGAVALAGDTAPGPRQQAVVLVDVPGVTEPDDSVPFRVIVAEELALAGRPAGPRAASAWLREHRLGTSPRLRTEDVTPLDRVRSLTELGASRPDARFLVLLSPDRHGLHRRDWWPVARAAADRGLGVLVTVSEAVDLAGHAARVTAIGGAA</sequence>
<dbReference type="RefSeq" id="WP_141002816.1">
    <property type="nucleotide sequence ID" value="NZ_BAAAOR010000039.1"/>
</dbReference>
<protein>
    <recommendedName>
        <fullName evidence="3">ABC transporter ATP-binding protein</fullName>
    </recommendedName>
</protein>
<accession>A0ABN2BML9</accession>
<evidence type="ECO:0000313" key="2">
    <source>
        <dbReference type="Proteomes" id="UP001500842"/>
    </source>
</evidence>
<comment type="caution">
    <text evidence="1">The sequence shown here is derived from an EMBL/GenBank/DDBJ whole genome shotgun (WGS) entry which is preliminary data.</text>
</comment>